<accession>B5HND6</accession>
<gene>
    <name evidence="3" type="ORF">SSEG_00921</name>
</gene>
<dbReference type="eggNOG" id="ENOG502ZEXK">
    <property type="taxonomic scope" value="Bacteria"/>
</dbReference>
<reference evidence="3" key="1">
    <citation type="submission" date="2009-10" db="EMBL/GenBank/DDBJ databases">
        <title>The genome sequence of Streptomyces sviceus strain ATCC 29083.</title>
        <authorList>
            <consortium name="The Broad Institute Genome Sequencing Platform"/>
            <consortium name="Broad Institute Microbial Sequencing Center"/>
            <person name="Fischbach M."/>
            <person name="Godfrey P."/>
            <person name="Ward D."/>
            <person name="Young S."/>
            <person name="Zeng Q."/>
            <person name="Koehrsen M."/>
            <person name="Alvarado L."/>
            <person name="Berlin A.M."/>
            <person name="Bochicchio J."/>
            <person name="Borenstein D."/>
            <person name="Chapman S.B."/>
            <person name="Chen Z."/>
            <person name="Engels R."/>
            <person name="Freedman E."/>
            <person name="Gellesch M."/>
            <person name="Goldberg J."/>
            <person name="Griggs A."/>
            <person name="Gujja S."/>
            <person name="Heilman E.R."/>
            <person name="Heiman D.I."/>
            <person name="Hepburn T.A."/>
            <person name="Howarth C."/>
            <person name="Jen D."/>
            <person name="Larson L."/>
            <person name="Lewis B."/>
            <person name="Mehta T."/>
            <person name="Park D."/>
            <person name="Pearson M."/>
            <person name="Richards J."/>
            <person name="Roberts A."/>
            <person name="Saif S."/>
            <person name="Shea T.D."/>
            <person name="Shenoy N."/>
            <person name="Sisk P."/>
            <person name="Stolte C."/>
            <person name="Sykes S.N."/>
            <person name="Thomson T."/>
            <person name="Walk T."/>
            <person name="White J."/>
            <person name="Yandava C."/>
            <person name="Straight P."/>
            <person name="Clardy J."/>
            <person name="Hung D."/>
            <person name="Kolter R."/>
            <person name="Mekalanos J."/>
            <person name="Walker S."/>
            <person name="Walsh C.T."/>
            <person name="Wieland-Brown L.C."/>
            <person name="Haas B."/>
            <person name="Nusbaum C."/>
            <person name="Birren B."/>
        </authorList>
    </citation>
    <scope>NUCLEOTIDE SEQUENCE [LARGE SCALE GENOMIC DNA]</scope>
    <source>
        <strain evidence="3">ATCC 29083</strain>
    </source>
</reference>
<feature type="transmembrane region" description="Helical" evidence="1">
    <location>
        <begin position="39"/>
        <end position="58"/>
    </location>
</feature>
<evidence type="ECO:0000313" key="3">
    <source>
        <dbReference type="EMBL" id="EDY54341.1"/>
    </source>
</evidence>
<feature type="domain" description="VanZ-like" evidence="2">
    <location>
        <begin position="75"/>
        <end position="153"/>
    </location>
</feature>
<protein>
    <recommendedName>
        <fullName evidence="2">VanZ-like domain-containing protein</fullName>
    </recommendedName>
</protein>
<feature type="transmembrane region" description="Helical" evidence="1">
    <location>
        <begin position="167"/>
        <end position="189"/>
    </location>
</feature>
<feature type="transmembrane region" description="Helical" evidence="1">
    <location>
        <begin position="12"/>
        <end position="32"/>
    </location>
</feature>
<keyword evidence="1" id="KW-1133">Transmembrane helix</keyword>
<dbReference type="AlphaFoldDB" id="B5HND6"/>
<dbReference type="Pfam" id="PF04892">
    <property type="entry name" value="VanZ"/>
    <property type="match status" value="1"/>
</dbReference>
<name>B5HND6_STRX2</name>
<dbReference type="EMBL" id="CM000951">
    <property type="protein sequence ID" value="EDY54341.1"/>
    <property type="molecule type" value="Genomic_DNA"/>
</dbReference>
<feature type="transmembrane region" description="Helical" evidence="1">
    <location>
        <begin position="78"/>
        <end position="97"/>
    </location>
</feature>
<dbReference type="HOGENOM" id="CLU_616647_0_0_11"/>
<evidence type="ECO:0000259" key="2">
    <source>
        <dbReference type="Pfam" id="PF04892"/>
    </source>
</evidence>
<dbReference type="RefSeq" id="WP_007382194.1">
    <property type="nucleotide sequence ID" value="NZ_CM000951.1"/>
</dbReference>
<sequence length="448" mass="46894">MLEAVFRGQTVFIITALIITAGAGTVAFRLSASRTERPVLVGMWAASLVGALCLTMWSTGGSQVAANCVVNRDVFEPFTTVQGLLNMAMFVPAGLLGTLVTRRLAFPVCVGVGLSSVIETAQGAIPSIGRACDTSDLVTNSAGALLGALCGLLLVRRDSRSLTPWTFRVRPTSISAVGLVAALCTVWAASIHPHSVTATDAVSTASAAQRRAAEKAVSGAFGDHFAIKDVQYASSPNAKHGTLIVGLPAGFLQVSWPDSTDVTASLDMSDKGAETGFPVPGVTVRPRTPRQAQDVATAYAREHYPWGLPGSRVEVSGVGDNAALGWMVSWRRYHHGVLMPMRLDVEVDRAGRISQMSVHAAPDVSVPEVLVSKEAAAATASKTMPSCKKVDAGELLAVREHGSWQAVWRVVVSCGSSGAVVNVNAHSGAIQSRQTFSRPTGQPVSPQS</sequence>
<feature type="transmembrane region" description="Helical" evidence="1">
    <location>
        <begin position="137"/>
        <end position="155"/>
    </location>
</feature>
<organism evidence="3 4">
    <name type="scientific">Streptomyces sviceus (strain ATCC 29083 / DSM 924 / JCM 4929 / NBRC 13980 / NCIMB 11184 / NRRL 5439 / UC 5370)</name>
    <dbReference type="NCBI Taxonomy" id="463191"/>
    <lineage>
        <taxon>Bacteria</taxon>
        <taxon>Bacillati</taxon>
        <taxon>Actinomycetota</taxon>
        <taxon>Actinomycetes</taxon>
        <taxon>Kitasatosporales</taxon>
        <taxon>Streptomycetaceae</taxon>
        <taxon>Streptomyces</taxon>
    </lineage>
</organism>
<keyword evidence="4" id="KW-1185">Reference proteome</keyword>
<feature type="transmembrane region" description="Helical" evidence="1">
    <location>
        <begin position="104"/>
        <end position="125"/>
    </location>
</feature>
<dbReference type="InterPro" id="IPR006976">
    <property type="entry name" value="VanZ-like"/>
</dbReference>
<dbReference type="OrthoDB" id="4335631at2"/>
<evidence type="ECO:0000256" key="1">
    <source>
        <dbReference type="SAM" id="Phobius"/>
    </source>
</evidence>
<proteinExistence type="predicted"/>
<evidence type="ECO:0000313" key="4">
    <source>
        <dbReference type="Proteomes" id="UP000002785"/>
    </source>
</evidence>
<dbReference type="Proteomes" id="UP000002785">
    <property type="component" value="Chromosome"/>
</dbReference>
<keyword evidence="1" id="KW-0472">Membrane</keyword>
<keyword evidence="1" id="KW-0812">Transmembrane</keyword>